<sequence length="88" mass="9800">MGVTRRVCVLALDCKAACVRQLAASLETPLAAQDLQRAFRTVQDGFPRDREILSEALEVMSSQVRSSAEEPTLFALYSIPEVLFRLIM</sequence>
<comment type="caution">
    <text evidence="1">The sequence shown here is derived from an EMBL/GenBank/DDBJ whole genome shotgun (WGS) entry which is preliminary data.</text>
</comment>
<dbReference type="Proteomes" id="UP000299102">
    <property type="component" value="Unassembled WGS sequence"/>
</dbReference>
<accession>A0A4C1U773</accession>
<organism evidence="1 2">
    <name type="scientific">Eumeta variegata</name>
    <name type="common">Bagworm moth</name>
    <name type="synonym">Eumeta japonica</name>
    <dbReference type="NCBI Taxonomy" id="151549"/>
    <lineage>
        <taxon>Eukaryota</taxon>
        <taxon>Metazoa</taxon>
        <taxon>Ecdysozoa</taxon>
        <taxon>Arthropoda</taxon>
        <taxon>Hexapoda</taxon>
        <taxon>Insecta</taxon>
        <taxon>Pterygota</taxon>
        <taxon>Neoptera</taxon>
        <taxon>Endopterygota</taxon>
        <taxon>Lepidoptera</taxon>
        <taxon>Glossata</taxon>
        <taxon>Ditrysia</taxon>
        <taxon>Tineoidea</taxon>
        <taxon>Psychidae</taxon>
        <taxon>Oiketicinae</taxon>
        <taxon>Eumeta</taxon>
    </lineage>
</organism>
<proteinExistence type="predicted"/>
<keyword evidence="2" id="KW-1185">Reference proteome</keyword>
<dbReference type="OrthoDB" id="6778822at2759"/>
<reference evidence="1 2" key="1">
    <citation type="journal article" date="2019" name="Commun. Biol.">
        <title>The bagworm genome reveals a unique fibroin gene that provides high tensile strength.</title>
        <authorList>
            <person name="Kono N."/>
            <person name="Nakamura H."/>
            <person name="Ohtoshi R."/>
            <person name="Tomita M."/>
            <person name="Numata K."/>
            <person name="Arakawa K."/>
        </authorList>
    </citation>
    <scope>NUCLEOTIDE SEQUENCE [LARGE SCALE GENOMIC DNA]</scope>
</reference>
<gene>
    <name evidence="1" type="ORF">EVAR_10679_1</name>
</gene>
<evidence type="ECO:0000313" key="1">
    <source>
        <dbReference type="EMBL" id="GBP22169.1"/>
    </source>
</evidence>
<protein>
    <submittedName>
        <fullName evidence="1">Uncharacterized protein</fullName>
    </submittedName>
</protein>
<dbReference type="EMBL" id="BGZK01000137">
    <property type="protein sequence ID" value="GBP22169.1"/>
    <property type="molecule type" value="Genomic_DNA"/>
</dbReference>
<name>A0A4C1U773_EUMVA</name>
<evidence type="ECO:0000313" key="2">
    <source>
        <dbReference type="Proteomes" id="UP000299102"/>
    </source>
</evidence>
<dbReference type="AlphaFoldDB" id="A0A4C1U773"/>